<organism evidence="1 2">
    <name type="scientific">Crenichthys baileyi</name>
    <name type="common">White River springfish</name>
    <dbReference type="NCBI Taxonomy" id="28760"/>
    <lineage>
        <taxon>Eukaryota</taxon>
        <taxon>Metazoa</taxon>
        <taxon>Chordata</taxon>
        <taxon>Craniata</taxon>
        <taxon>Vertebrata</taxon>
        <taxon>Euteleostomi</taxon>
        <taxon>Actinopterygii</taxon>
        <taxon>Neopterygii</taxon>
        <taxon>Teleostei</taxon>
        <taxon>Neoteleostei</taxon>
        <taxon>Acanthomorphata</taxon>
        <taxon>Ovalentaria</taxon>
        <taxon>Atherinomorphae</taxon>
        <taxon>Cyprinodontiformes</taxon>
        <taxon>Goodeidae</taxon>
        <taxon>Crenichthys</taxon>
    </lineage>
</organism>
<comment type="caution">
    <text evidence="1">The sequence shown here is derived from an EMBL/GenBank/DDBJ whole genome shotgun (WGS) entry which is preliminary data.</text>
</comment>
<proteinExistence type="predicted"/>
<name>A0AAV9RC68_9TELE</name>
<keyword evidence="2" id="KW-1185">Reference proteome</keyword>
<dbReference type="Proteomes" id="UP001311232">
    <property type="component" value="Unassembled WGS sequence"/>
</dbReference>
<protein>
    <submittedName>
        <fullName evidence="1">Uncharacterized protein</fullName>
    </submittedName>
</protein>
<evidence type="ECO:0000313" key="2">
    <source>
        <dbReference type="Proteomes" id="UP001311232"/>
    </source>
</evidence>
<dbReference type="EMBL" id="JAHHUM010002113">
    <property type="protein sequence ID" value="KAK5606080.1"/>
    <property type="molecule type" value="Genomic_DNA"/>
</dbReference>
<reference evidence="1 2" key="1">
    <citation type="submission" date="2021-06" db="EMBL/GenBank/DDBJ databases">
        <authorList>
            <person name="Palmer J.M."/>
        </authorList>
    </citation>
    <scope>NUCLEOTIDE SEQUENCE [LARGE SCALE GENOMIC DNA]</scope>
    <source>
        <strain evidence="1 2">MEX-2019</strain>
        <tissue evidence="1">Muscle</tissue>
    </source>
</reference>
<dbReference type="AlphaFoldDB" id="A0AAV9RC68"/>
<gene>
    <name evidence="1" type="ORF">CRENBAI_000787</name>
</gene>
<sequence>MGVSLACSGRKCLPCRRVRRSSNHPSGARDWRSLHLVLARDGTLPLCPPSMFAVHFHCPDQQLVNQLQLRLGLPQTSRSSPSFQFLFPCSKRGSRTLKGSTADLLGSNKVFKAMPNSLVQVSSSSCIALQGPTVVPSLLSYTEADP</sequence>
<accession>A0AAV9RC68</accession>
<evidence type="ECO:0000313" key="1">
    <source>
        <dbReference type="EMBL" id="KAK5606080.1"/>
    </source>
</evidence>